<keyword evidence="2" id="KW-1185">Reference proteome</keyword>
<dbReference type="EMBL" id="CAUJNA010003611">
    <property type="protein sequence ID" value="CAJ1405991.1"/>
    <property type="molecule type" value="Genomic_DNA"/>
</dbReference>
<dbReference type="AlphaFoldDB" id="A0AA36JJ38"/>
<name>A0AA36JJ38_9DINO</name>
<reference evidence="1" key="1">
    <citation type="submission" date="2023-08" db="EMBL/GenBank/DDBJ databases">
        <authorList>
            <person name="Chen Y."/>
            <person name="Shah S."/>
            <person name="Dougan E. K."/>
            <person name="Thang M."/>
            <person name="Chan C."/>
        </authorList>
    </citation>
    <scope>NUCLEOTIDE SEQUENCE</scope>
</reference>
<gene>
    <name evidence="1" type="ORF">EVOR1521_LOCUS28064</name>
</gene>
<evidence type="ECO:0000313" key="2">
    <source>
        <dbReference type="Proteomes" id="UP001178507"/>
    </source>
</evidence>
<sequence>MPQPVLDELVNAVPEEATTEQIAEEVQYAREEVGAGAGIQAAEPPEIPVEVLCVPEDSRFEALIQPKGQSKLPLNRNGDPVHSHYQRHTPPLFWQSVKQDVQRSKPERPAEPELSKLQSWFAARGVQFNDFFQSITEANLAWGSWQQQTGKFWRCVLKRPFVKPSLDLCHATVEHDPQTGRMSFGFEDGSREAYSPAIHSSSMYTACSILQNGTQPGEATKSGLVGVYCHSLNTDKQIANKSAGYSVSSELFMDGVYWTIKCELQVAKFMSGFQGYPKLSAGAKQWAASTHMPENEADNFGPVFHVTAVWIHALRWDQIQDADVWISFDRFHPEYEMVPETAP</sequence>
<organism evidence="1 2">
    <name type="scientific">Effrenium voratum</name>
    <dbReference type="NCBI Taxonomy" id="2562239"/>
    <lineage>
        <taxon>Eukaryota</taxon>
        <taxon>Sar</taxon>
        <taxon>Alveolata</taxon>
        <taxon>Dinophyceae</taxon>
        <taxon>Suessiales</taxon>
        <taxon>Symbiodiniaceae</taxon>
        <taxon>Effrenium</taxon>
    </lineage>
</organism>
<comment type="caution">
    <text evidence="1">The sequence shown here is derived from an EMBL/GenBank/DDBJ whole genome shotgun (WGS) entry which is preliminary data.</text>
</comment>
<proteinExistence type="predicted"/>
<evidence type="ECO:0000313" key="1">
    <source>
        <dbReference type="EMBL" id="CAJ1405991.1"/>
    </source>
</evidence>
<protein>
    <submittedName>
        <fullName evidence="1">Uncharacterized protein</fullName>
    </submittedName>
</protein>
<dbReference type="Proteomes" id="UP001178507">
    <property type="component" value="Unassembled WGS sequence"/>
</dbReference>
<accession>A0AA36JJ38</accession>